<dbReference type="PANTHER" id="PTHR43792:SF1">
    <property type="entry name" value="N-ACETYLTRANSFERASE DOMAIN-CONTAINING PROTEIN"/>
    <property type="match status" value="1"/>
</dbReference>
<reference evidence="2" key="1">
    <citation type="submission" date="2024-08" db="EMBL/GenBank/DDBJ databases">
        <title>Whole genome sequence of Tenacibaculum sp. strain pbs-1 associated with black-spot shell disease in Akoya pearl oysters.</title>
        <authorList>
            <person name="Sakatoku A."/>
            <person name="Suzuki T."/>
            <person name="Hatano K."/>
            <person name="Seki M."/>
            <person name="Tanaka D."/>
            <person name="Nakamura S."/>
            <person name="Suzuki N."/>
            <person name="Isshiki T."/>
        </authorList>
    </citation>
    <scope>NUCLEOTIDE SEQUENCE</scope>
    <source>
        <strain evidence="2">Pbs-1</strain>
    </source>
</reference>
<dbReference type="Gene3D" id="3.40.630.30">
    <property type="match status" value="1"/>
</dbReference>
<dbReference type="PROSITE" id="PS51186">
    <property type="entry name" value="GNAT"/>
    <property type="match status" value="1"/>
</dbReference>
<protein>
    <submittedName>
        <fullName evidence="2">GNAT family protein</fullName>
    </submittedName>
</protein>
<dbReference type="GO" id="GO:0016747">
    <property type="term" value="F:acyltransferase activity, transferring groups other than amino-acyl groups"/>
    <property type="evidence" value="ECO:0007669"/>
    <property type="project" value="InterPro"/>
</dbReference>
<feature type="domain" description="N-acetyltransferase" evidence="1">
    <location>
        <begin position="25"/>
        <end position="181"/>
    </location>
</feature>
<gene>
    <name evidence="2" type="ORF">Pbs1_09300</name>
</gene>
<sequence>MKNRMTYAINESIFDTFPKLESNRLLFREYTKADASELFNVRTHPQVSKYLDSEVPQSPKDIEKRIALIQQAFKDRNGITWAITHKENNILIGDFGIWRLDKQNFRGEIGYVLNPDYWGKGYMKEAMNTLIHFAFNTFNLHSLEANINPKNQNSRSILLKLGFQKEAYFRENYFYNGKFLDSEIYSLLKSDFV</sequence>
<dbReference type="Pfam" id="PF13302">
    <property type="entry name" value="Acetyltransf_3"/>
    <property type="match status" value="1"/>
</dbReference>
<name>A0AB33L0Y9_9FLAO</name>
<dbReference type="InterPro" id="IPR016181">
    <property type="entry name" value="Acyl_CoA_acyltransferase"/>
</dbReference>
<evidence type="ECO:0000313" key="2">
    <source>
        <dbReference type="EMBL" id="BFP67587.1"/>
    </source>
</evidence>
<dbReference type="InterPro" id="IPR051531">
    <property type="entry name" value="N-acetyltransferase"/>
</dbReference>
<dbReference type="InterPro" id="IPR000182">
    <property type="entry name" value="GNAT_dom"/>
</dbReference>
<dbReference type="PANTHER" id="PTHR43792">
    <property type="entry name" value="GNAT FAMILY, PUTATIVE (AFU_ORTHOLOGUE AFUA_3G00765)-RELATED-RELATED"/>
    <property type="match status" value="1"/>
</dbReference>
<organism evidence="2">
    <name type="scientific">Tenacibaculum sp. Pbs-1</name>
    <dbReference type="NCBI Taxonomy" id="3238748"/>
    <lineage>
        <taxon>Bacteria</taxon>
        <taxon>Pseudomonadati</taxon>
        <taxon>Bacteroidota</taxon>
        <taxon>Flavobacteriia</taxon>
        <taxon>Flavobacteriales</taxon>
        <taxon>Flavobacteriaceae</taxon>
        <taxon>Tenacibaculum</taxon>
    </lineage>
</organism>
<proteinExistence type="predicted"/>
<accession>A0AB33L0Y9</accession>
<dbReference type="EMBL" id="AP035888">
    <property type="protein sequence ID" value="BFP67587.1"/>
    <property type="molecule type" value="Genomic_DNA"/>
</dbReference>
<evidence type="ECO:0000259" key="1">
    <source>
        <dbReference type="PROSITE" id="PS51186"/>
    </source>
</evidence>
<dbReference type="AlphaFoldDB" id="A0AB33L0Y9"/>
<dbReference type="SUPFAM" id="SSF55729">
    <property type="entry name" value="Acyl-CoA N-acyltransferases (Nat)"/>
    <property type="match status" value="1"/>
</dbReference>
<dbReference type="CDD" id="cd04301">
    <property type="entry name" value="NAT_SF"/>
    <property type="match status" value="1"/>
</dbReference>